<dbReference type="GO" id="GO:0005886">
    <property type="term" value="C:plasma membrane"/>
    <property type="evidence" value="ECO:0007669"/>
    <property type="project" value="UniProtKB-SubCell"/>
</dbReference>
<dbReference type="PANTHER" id="PTHR43711:SF31">
    <property type="entry name" value="HISTIDINE KINASE"/>
    <property type="match status" value="1"/>
</dbReference>
<dbReference type="CDD" id="cd00082">
    <property type="entry name" value="HisKA"/>
    <property type="match status" value="1"/>
</dbReference>
<dbReference type="InterPro" id="IPR005467">
    <property type="entry name" value="His_kinase_dom"/>
</dbReference>
<gene>
    <name evidence="13" type="ORF">OJ997_09650</name>
</gene>
<evidence type="ECO:0000313" key="13">
    <source>
        <dbReference type="EMBL" id="MDA0180557.1"/>
    </source>
</evidence>
<dbReference type="FunFam" id="3.30.565.10:FF:000023">
    <property type="entry name" value="PAS domain-containing sensor histidine kinase"/>
    <property type="match status" value="1"/>
</dbReference>
<dbReference type="PRINTS" id="PR00344">
    <property type="entry name" value="BCTRLSENSOR"/>
</dbReference>
<evidence type="ECO:0000256" key="8">
    <source>
        <dbReference type="ARBA" id="ARBA00022777"/>
    </source>
</evidence>
<dbReference type="GO" id="GO:0005524">
    <property type="term" value="F:ATP binding"/>
    <property type="evidence" value="ECO:0007669"/>
    <property type="project" value="UniProtKB-KW"/>
</dbReference>
<dbReference type="PANTHER" id="PTHR43711">
    <property type="entry name" value="TWO-COMPONENT HISTIDINE KINASE"/>
    <property type="match status" value="1"/>
</dbReference>
<evidence type="ECO:0000256" key="5">
    <source>
        <dbReference type="ARBA" id="ARBA00022553"/>
    </source>
</evidence>
<evidence type="ECO:0000256" key="3">
    <source>
        <dbReference type="ARBA" id="ARBA00012438"/>
    </source>
</evidence>
<dbReference type="SMART" id="SM00065">
    <property type="entry name" value="GAF"/>
    <property type="match status" value="1"/>
</dbReference>
<dbReference type="InterPro" id="IPR003018">
    <property type="entry name" value="GAF"/>
</dbReference>
<protein>
    <recommendedName>
        <fullName evidence="3">histidine kinase</fullName>
        <ecNumber evidence="3">2.7.13.3</ecNumber>
    </recommendedName>
</protein>
<proteinExistence type="predicted"/>
<dbReference type="SMART" id="SM00388">
    <property type="entry name" value="HisKA"/>
    <property type="match status" value="1"/>
</dbReference>
<dbReference type="Gene3D" id="1.10.287.130">
    <property type="match status" value="1"/>
</dbReference>
<comment type="catalytic activity">
    <reaction evidence="1">
        <text>ATP + protein L-histidine = ADP + protein N-phospho-L-histidine.</text>
        <dbReference type="EC" id="2.7.13.3"/>
    </reaction>
</comment>
<keyword evidence="5" id="KW-0597">Phosphoprotein</keyword>
<dbReference type="Pfam" id="PF02518">
    <property type="entry name" value="HATPase_c"/>
    <property type="match status" value="1"/>
</dbReference>
<keyword evidence="10" id="KW-0902">Two-component regulatory system</keyword>
<evidence type="ECO:0000256" key="10">
    <source>
        <dbReference type="ARBA" id="ARBA00023012"/>
    </source>
</evidence>
<sequence length="405" mass="43653">MEADRRELELAATREILEVLGRCAFELEPVFETVLGQAVRLCRADAGLIYVLDGEAYRVEVALGASQAYRDYITAVPISAGSGTLVGRVGAERQTVQIRDAPADPGYTMSRAIELGGFRTMLGVPMLDGERVLGVIVLWRETVDPFDERTVELVTTFAAQGAIAIQNVQTARELEVASGHKSAFLASMSHELRTPLNAVIGFSDVLLEEMFGALNERQTEYVRDIRDSGHHLLELINEILDLSKVEAGRMELEPSSVWLPGLLEGGLALVRERAIRQALTLGLDVGEGVGSVWADEVKLKQVVVNLLTNAVKFTPSGGAVEARAWVDGEEVVVTVRDTGVGVAVEDQARIFEAFQRGDRRASVEGTGLGLTLSKRFVELHGGRIWVASSVGAGSTFGFAIPVGAP</sequence>
<dbReference type="CDD" id="cd16922">
    <property type="entry name" value="HATPase_EvgS-ArcB-TorS-like"/>
    <property type="match status" value="1"/>
</dbReference>
<dbReference type="SUPFAM" id="SSF47384">
    <property type="entry name" value="Homodimeric domain of signal transducing histidine kinase"/>
    <property type="match status" value="1"/>
</dbReference>
<dbReference type="InterPro" id="IPR036890">
    <property type="entry name" value="HATPase_C_sf"/>
</dbReference>
<keyword evidence="7" id="KW-0547">Nucleotide-binding</keyword>
<dbReference type="EC" id="2.7.13.3" evidence="3"/>
<evidence type="ECO:0000256" key="7">
    <source>
        <dbReference type="ARBA" id="ARBA00022741"/>
    </source>
</evidence>
<accession>A0A9X3SEN2</accession>
<evidence type="ECO:0000259" key="12">
    <source>
        <dbReference type="PROSITE" id="PS50109"/>
    </source>
</evidence>
<organism evidence="13 14">
    <name type="scientific">Solirubrobacter phytolaccae</name>
    <dbReference type="NCBI Taxonomy" id="1404360"/>
    <lineage>
        <taxon>Bacteria</taxon>
        <taxon>Bacillati</taxon>
        <taxon>Actinomycetota</taxon>
        <taxon>Thermoleophilia</taxon>
        <taxon>Solirubrobacterales</taxon>
        <taxon>Solirubrobacteraceae</taxon>
        <taxon>Solirubrobacter</taxon>
    </lineage>
</organism>
<keyword evidence="4" id="KW-1003">Cell membrane</keyword>
<keyword evidence="11" id="KW-0472">Membrane</keyword>
<evidence type="ECO:0000256" key="2">
    <source>
        <dbReference type="ARBA" id="ARBA00004236"/>
    </source>
</evidence>
<dbReference type="InterPro" id="IPR050736">
    <property type="entry name" value="Sensor_HK_Regulatory"/>
</dbReference>
<evidence type="ECO:0000256" key="11">
    <source>
        <dbReference type="ARBA" id="ARBA00023136"/>
    </source>
</evidence>
<dbReference type="GO" id="GO:0000155">
    <property type="term" value="F:phosphorelay sensor kinase activity"/>
    <property type="evidence" value="ECO:0007669"/>
    <property type="project" value="InterPro"/>
</dbReference>
<dbReference type="FunFam" id="1.10.287.130:FF:000038">
    <property type="entry name" value="Sensory transduction histidine kinase"/>
    <property type="match status" value="1"/>
</dbReference>
<keyword evidence="9 13" id="KW-0067">ATP-binding</keyword>
<dbReference type="InterPro" id="IPR003661">
    <property type="entry name" value="HisK_dim/P_dom"/>
</dbReference>
<dbReference type="InterPro" id="IPR004358">
    <property type="entry name" value="Sig_transdc_His_kin-like_C"/>
</dbReference>
<dbReference type="PROSITE" id="PS50109">
    <property type="entry name" value="HIS_KIN"/>
    <property type="match status" value="1"/>
</dbReference>
<feature type="domain" description="Histidine kinase" evidence="12">
    <location>
        <begin position="187"/>
        <end position="404"/>
    </location>
</feature>
<dbReference type="EMBL" id="JAPDDP010000013">
    <property type="protein sequence ID" value="MDA0180557.1"/>
    <property type="molecule type" value="Genomic_DNA"/>
</dbReference>
<evidence type="ECO:0000256" key="6">
    <source>
        <dbReference type="ARBA" id="ARBA00022679"/>
    </source>
</evidence>
<reference evidence="13" key="1">
    <citation type="submission" date="2022-10" db="EMBL/GenBank/DDBJ databases">
        <title>The WGS of Solirubrobacter phytolaccae KCTC 29190.</title>
        <authorList>
            <person name="Jiang Z."/>
        </authorList>
    </citation>
    <scope>NUCLEOTIDE SEQUENCE</scope>
    <source>
        <strain evidence="13">KCTC 29190</strain>
    </source>
</reference>
<dbReference type="Gene3D" id="3.30.565.10">
    <property type="entry name" value="Histidine kinase-like ATPase, C-terminal domain"/>
    <property type="match status" value="1"/>
</dbReference>
<dbReference type="RefSeq" id="WP_270024872.1">
    <property type="nucleotide sequence ID" value="NZ_JAPDDP010000013.1"/>
</dbReference>
<evidence type="ECO:0000256" key="9">
    <source>
        <dbReference type="ARBA" id="ARBA00022840"/>
    </source>
</evidence>
<dbReference type="InterPro" id="IPR036097">
    <property type="entry name" value="HisK_dim/P_sf"/>
</dbReference>
<dbReference type="Proteomes" id="UP001147653">
    <property type="component" value="Unassembled WGS sequence"/>
</dbReference>
<comment type="subcellular location">
    <subcellularLocation>
        <location evidence="2">Cell membrane</location>
    </subcellularLocation>
</comment>
<name>A0A9X3SEN2_9ACTN</name>
<evidence type="ECO:0000256" key="4">
    <source>
        <dbReference type="ARBA" id="ARBA00022475"/>
    </source>
</evidence>
<evidence type="ECO:0000256" key="1">
    <source>
        <dbReference type="ARBA" id="ARBA00000085"/>
    </source>
</evidence>
<comment type="caution">
    <text evidence="13">The sequence shown here is derived from an EMBL/GenBank/DDBJ whole genome shotgun (WGS) entry which is preliminary data.</text>
</comment>
<dbReference type="SUPFAM" id="SSF55781">
    <property type="entry name" value="GAF domain-like"/>
    <property type="match status" value="1"/>
</dbReference>
<dbReference type="InterPro" id="IPR003594">
    <property type="entry name" value="HATPase_dom"/>
</dbReference>
<dbReference type="Gene3D" id="3.30.450.40">
    <property type="match status" value="1"/>
</dbReference>
<keyword evidence="8" id="KW-0418">Kinase</keyword>
<dbReference type="SUPFAM" id="SSF55874">
    <property type="entry name" value="ATPase domain of HSP90 chaperone/DNA topoisomerase II/histidine kinase"/>
    <property type="match status" value="1"/>
</dbReference>
<dbReference type="AlphaFoldDB" id="A0A9X3SEN2"/>
<keyword evidence="14" id="KW-1185">Reference proteome</keyword>
<dbReference type="SMART" id="SM00387">
    <property type="entry name" value="HATPase_c"/>
    <property type="match status" value="1"/>
</dbReference>
<dbReference type="InterPro" id="IPR029016">
    <property type="entry name" value="GAF-like_dom_sf"/>
</dbReference>
<keyword evidence="6" id="KW-0808">Transferase</keyword>
<evidence type="ECO:0000313" key="14">
    <source>
        <dbReference type="Proteomes" id="UP001147653"/>
    </source>
</evidence>
<dbReference type="Pfam" id="PF13185">
    <property type="entry name" value="GAF_2"/>
    <property type="match status" value="1"/>
</dbReference>
<dbReference type="Pfam" id="PF00512">
    <property type="entry name" value="HisKA"/>
    <property type="match status" value="1"/>
</dbReference>